<evidence type="ECO:0000313" key="2">
    <source>
        <dbReference type="Proteomes" id="UP000253742"/>
    </source>
</evidence>
<sequence>MIRVQGVVSDISGRHAQYGYPGGGGYLFFQAVKVCINRFGFPSGVGENRIVDPGENALG</sequence>
<comment type="caution">
    <text evidence="1">The sequence shown here is derived from an EMBL/GenBank/DDBJ whole genome shotgun (WGS) entry which is preliminary data.</text>
</comment>
<dbReference type="EMBL" id="QQBH01000032">
    <property type="protein sequence ID" value="RDD84914.1"/>
    <property type="molecule type" value="Genomic_DNA"/>
</dbReference>
<protein>
    <submittedName>
        <fullName evidence="1">Uncharacterized protein</fullName>
    </submittedName>
</protein>
<dbReference type="Proteomes" id="UP000253742">
    <property type="component" value="Unassembled WGS sequence"/>
</dbReference>
<organism evidence="1 2">
    <name type="scientific">Streptomyces parvulus</name>
    <dbReference type="NCBI Taxonomy" id="146923"/>
    <lineage>
        <taxon>Bacteria</taxon>
        <taxon>Bacillati</taxon>
        <taxon>Actinomycetota</taxon>
        <taxon>Actinomycetes</taxon>
        <taxon>Kitasatosporales</taxon>
        <taxon>Streptomycetaceae</taxon>
        <taxon>Streptomyces</taxon>
    </lineage>
</organism>
<name>A0A369UVY6_9ACTN</name>
<evidence type="ECO:0000313" key="1">
    <source>
        <dbReference type="EMBL" id="RDD84914.1"/>
    </source>
</evidence>
<proteinExistence type="predicted"/>
<dbReference type="AlphaFoldDB" id="A0A369UVY6"/>
<reference evidence="1 2" key="1">
    <citation type="submission" date="2018-07" db="EMBL/GenBank/DDBJ databases">
        <title>Genome guided investigation of antibiotics producing actinomycetales strain isolated from a Macau mangrove ecosystem.</title>
        <authorList>
            <person name="Hu D."/>
        </authorList>
    </citation>
    <scope>NUCLEOTIDE SEQUENCE [LARGE SCALE GENOMIC DNA]</scope>
    <source>
        <strain evidence="1 2">2297</strain>
    </source>
</reference>
<gene>
    <name evidence="1" type="ORF">DVZ84_32580</name>
</gene>
<accession>A0A369UVY6</accession>